<feature type="domain" description="ABC transporter" evidence="4">
    <location>
        <begin position="12"/>
        <end position="241"/>
    </location>
</feature>
<keyword evidence="1" id="KW-0813">Transport</keyword>
<keyword evidence="3" id="KW-0067">ATP-binding</keyword>
<dbReference type="InterPro" id="IPR003593">
    <property type="entry name" value="AAA+_ATPase"/>
</dbReference>
<dbReference type="PRINTS" id="PR00364">
    <property type="entry name" value="DISEASERSIST"/>
</dbReference>
<dbReference type="EMBL" id="CAFBPS010000104">
    <property type="protein sequence ID" value="CAB5033598.1"/>
    <property type="molecule type" value="Genomic_DNA"/>
</dbReference>
<dbReference type="PROSITE" id="PS00211">
    <property type="entry name" value="ABC_TRANSPORTER_1"/>
    <property type="match status" value="1"/>
</dbReference>
<evidence type="ECO:0000256" key="2">
    <source>
        <dbReference type="ARBA" id="ARBA00022741"/>
    </source>
</evidence>
<dbReference type="PANTHER" id="PTHR42734">
    <property type="entry name" value="METAL TRANSPORT SYSTEM ATP-BINDING PROTEIN TM_0124-RELATED"/>
    <property type="match status" value="1"/>
</dbReference>
<keyword evidence="2" id="KW-0547">Nucleotide-binding</keyword>
<accession>A0A6J7RYT8</accession>
<dbReference type="SUPFAM" id="SSF52540">
    <property type="entry name" value="P-loop containing nucleoside triphosphate hydrolases"/>
    <property type="match status" value="1"/>
</dbReference>
<dbReference type="GO" id="GO:0005524">
    <property type="term" value="F:ATP binding"/>
    <property type="evidence" value="ECO:0007669"/>
    <property type="project" value="UniProtKB-KW"/>
</dbReference>
<sequence>MSKSAEKSAALMTCEHMSCSYGAAPVIENVDVTIHRGEFVGIVGPSGSGKTTLLRAMLGSVKPIHGSIKRQPGLRLAYVPQLETVDWNFPVTVGEVVGMSRPQRLMRPQAQASEISLIEDVLERLGLGGLTQRHIRELSGGQQQRVFLARALIQKPDMLILDEPTAGVDVRTRHEVLHVLADLNESPPNGDGIAIVLTTHDLNGLAAHLPRLVCFNRTVIADGTPAEVLQPYFLERTYGAPMEVLQHGGMPIVLEQGGDELRNRLNRSTAS</sequence>
<proteinExistence type="predicted"/>
<dbReference type="PROSITE" id="PS50893">
    <property type="entry name" value="ABC_TRANSPORTER_2"/>
    <property type="match status" value="1"/>
</dbReference>
<gene>
    <name evidence="5" type="ORF">UFOPK2880_00973</name>
    <name evidence="6" type="ORF">UFOPK4134_01258</name>
</gene>
<dbReference type="GO" id="GO:0016887">
    <property type="term" value="F:ATP hydrolysis activity"/>
    <property type="evidence" value="ECO:0007669"/>
    <property type="project" value="InterPro"/>
</dbReference>
<dbReference type="AlphaFoldDB" id="A0A6J7RYT8"/>
<evidence type="ECO:0000313" key="6">
    <source>
        <dbReference type="EMBL" id="CAB5033598.1"/>
    </source>
</evidence>
<evidence type="ECO:0000256" key="1">
    <source>
        <dbReference type="ARBA" id="ARBA00022448"/>
    </source>
</evidence>
<evidence type="ECO:0000259" key="4">
    <source>
        <dbReference type="PROSITE" id="PS50893"/>
    </source>
</evidence>
<name>A0A6J7RYT8_9ZZZZ</name>
<dbReference type="InterPro" id="IPR027417">
    <property type="entry name" value="P-loop_NTPase"/>
</dbReference>
<dbReference type="InterPro" id="IPR017871">
    <property type="entry name" value="ABC_transporter-like_CS"/>
</dbReference>
<reference evidence="6" key="1">
    <citation type="submission" date="2020-05" db="EMBL/GenBank/DDBJ databases">
        <authorList>
            <person name="Chiriac C."/>
            <person name="Salcher M."/>
            <person name="Ghai R."/>
            <person name="Kavagutti S V."/>
        </authorList>
    </citation>
    <scope>NUCLEOTIDE SEQUENCE</scope>
</reference>
<dbReference type="InterPro" id="IPR050153">
    <property type="entry name" value="Metal_Ion_Import_ABC"/>
</dbReference>
<dbReference type="SMART" id="SM00382">
    <property type="entry name" value="AAA"/>
    <property type="match status" value="1"/>
</dbReference>
<dbReference type="InterPro" id="IPR003439">
    <property type="entry name" value="ABC_transporter-like_ATP-bd"/>
</dbReference>
<evidence type="ECO:0000256" key="3">
    <source>
        <dbReference type="ARBA" id="ARBA00022840"/>
    </source>
</evidence>
<dbReference type="Pfam" id="PF00005">
    <property type="entry name" value="ABC_tran"/>
    <property type="match status" value="1"/>
</dbReference>
<evidence type="ECO:0000313" key="5">
    <source>
        <dbReference type="EMBL" id="CAB4773752.1"/>
    </source>
</evidence>
<organism evidence="6">
    <name type="scientific">freshwater metagenome</name>
    <dbReference type="NCBI Taxonomy" id="449393"/>
    <lineage>
        <taxon>unclassified sequences</taxon>
        <taxon>metagenomes</taxon>
        <taxon>ecological metagenomes</taxon>
    </lineage>
</organism>
<dbReference type="EMBL" id="CAEZZP010000055">
    <property type="protein sequence ID" value="CAB4773752.1"/>
    <property type="molecule type" value="Genomic_DNA"/>
</dbReference>
<dbReference type="CDD" id="cd03235">
    <property type="entry name" value="ABC_Metallic_Cations"/>
    <property type="match status" value="1"/>
</dbReference>
<dbReference type="Gene3D" id="3.40.50.300">
    <property type="entry name" value="P-loop containing nucleotide triphosphate hydrolases"/>
    <property type="match status" value="1"/>
</dbReference>
<protein>
    <submittedName>
        <fullName evidence="6">Unannotated protein</fullName>
    </submittedName>
</protein>